<dbReference type="GO" id="GO:0015344">
    <property type="term" value="F:siderophore uptake transmembrane transporter activity"/>
    <property type="evidence" value="ECO:0007669"/>
    <property type="project" value="TreeGrafter"/>
</dbReference>
<dbReference type="Gene3D" id="2.170.130.10">
    <property type="entry name" value="TonB-dependent receptor, plug domain"/>
    <property type="match status" value="1"/>
</dbReference>
<keyword evidence="2" id="KW-0812">Transmembrane</keyword>
<dbReference type="PANTHER" id="PTHR30069">
    <property type="entry name" value="TONB-DEPENDENT OUTER MEMBRANE RECEPTOR"/>
    <property type="match status" value="1"/>
</dbReference>
<dbReference type="Gene3D" id="2.60.40.1120">
    <property type="entry name" value="Carboxypeptidase-like, regulatory domain"/>
    <property type="match status" value="1"/>
</dbReference>
<feature type="signal peptide" evidence="3">
    <location>
        <begin position="1"/>
        <end position="23"/>
    </location>
</feature>
<dbReference type="Pfam" id="PF07715">
    <property type="entry name" value="Plug"/>
    <property type="match status" value="1"/>
</dbReference>
<dbReference type="NCBIfam" id="TIGR04056">
    <property type="entry name" value="OMP_RagA_SusC"/>
    <property type="match status" value="1"/>
</dbReference>
<dbReference type="InterPro" id="IPR023996">
    <property type="entry name" value="TonB-dep_OMP_SusC/RagA"/>
</dbReference>
<keyword evidence="2" id="KW-1134">Transmembrane beta strand</keyword>
<keyword evidence="2" id="KW-0472">Membrane</keyword>
<comment type="caution">
    <text evidence="5">The sequence shown here is derived from an EMBL/GenBank/DDBJ whole genome shotgun (WGS) entry which is preliminary data.</text>
</comment>
<protein>
    <submittedName>
        <fullName evidence="5">SusC/RagA family TonB-linked outer membrane protein</fullName>
    </submittedName>
</protein>
<dbReference type="InterPro" id="IPR023997">
    <property type="entry name" value="TonB-dep_OMP_SusC/RagA_CS"/>
</dbReference>
<dbReference type="GO" id="GO:0044718">
    <property type="term" value="P:siderophore transmembrane transport"/>
    <property type="evidence" value="ECO:0007669"/>
    <property type="project" value="TreeGrafter"/>
</dbReference>
<comment type="subcellular location">
    <subcellularLocation>
        <location evidence="2">Cell outer membrane</location>
        <topology evidence="2">Multi-pass membrane protein</topology>
    </subcellularLocation>
</comment>
<dbReference type="SUPFAM" id="SSF56935">
    <property type="entry name" value="Porins"/>
    <property type="match status" value="1"/>
</dbReference>
<dbReference type="NCBIfam" id="TIGR04057">
    <property type="entry name" value="SusC_RagA_signa"/>
    <property type="match status" value="1"/>
</dbReference>
<dbReference type="RefSeq" id="WP_132003278.1">
    <property type="nucleotide sequence ID" value="NZ_SMFK01000003.1"/>
</dbReference>
<organism evidence="5 6">
    <name type="scientific">Flavobacterium cellulosilyticum</name>
    <dbReference type="NCBI Taxonomy" id="2541731"/>
    <lineage>
        <taxon>Bacteria</taxon>
        <taxon>Pseudomonadati</taxon>
        <taxon>Bacteroidota</taxon>
        <taxon>Flavobacteriia</taxon>
        <taxon>Flavobacteriales</taxon>
        <taxon>Flavobacteriaceae</taxon>
        <taxon>Flavobacterium</taxon>
    </lineage>
</organism>
<dbReference type="InterPro" id="IPR008969">
    <property type="entry name" value="CarboxyPept-like_regulatory"/>
</dbReference>
<comment type="similarity">
    <text evidence="2">Belongs to the TonB-dependent receptor family.</text>
</comment>
<dbReference type="PROSITE" id="PS52016">
    <property type="entry name" value="TONB_DEPENDENT_REC_3"/>
    <property type="match status" value="1"/>
</dbReference>
<sequence length="1121" mass="123993">MKQTFKKRCVFLLFALMSILGYAQTSDGQILVTGTVEDNSGVPLPGVNVTEKSSKNTVVTDFNGKYVIRLKTGATLVFSYIGMKKREVPVGGKTSMNIVLEDDANQLEQVVVVGYGTQKRERLTGAIVTIDPEKIQDLPVSNLAEALRGQIPGLSVGGFGTRRPGESASLEIRQNFSFSKDGGSSIPLIVIDDMVQVDPINGKPTLDAFNRLDPSEIESITVLKDGSAAIYGSRASQGAIVVKTKRGKAGVTKFSYYSQFAINDAVSHAKTTSAYEDGIYNNRIQEAFGDNPATSSKFYSPQELEEMKTLNYDWLKKAWKPAEQQKHSLTVSGGNDKATYFAGVTYFTQGANLGDQDYKKWNFRTGVNAKVTNDLDLSVSVSGNSGDIEKSFTKSSSSIRNGFASASTNAEQADYGFLLHMPRYVPITTMVNGKEYYMSPFHRTDRNLGGNQDTNSSIAGWNYFALQNSGSKQIDSDFSYNVNASLSYKVPFVKGLSLRGAYARSQSSSYTEQVALPFTLARITNFTSAGHHLASEAMDSNYNIKDNTKQSRVVYDNSGSKSVQANFFVNYSRSFGDHDIDAMFSVERSESNFDFVRLYYENPGKDYLGTYATAGTLTTNSYNQKGESGTLSRLGRLNYSYKDRYLVQFIFRQDASTKFAPENYWGSFPGLQLGWIASKEEWFQKALPAVDFLKFRYSIGKTGNDNINPWRWVNYYDVITDKGAQFGSAGGTLGSALAPRVNPNRNVGWDTHIKNNYGIDFNVLNNRLQVSADYYFDRGTKMLVTSAGQVDVPISVGGGYAEENIAAVDSWGTEFSVKWSDRIKENFSYNVGINFGLFAGNEVKAYPDGPLQHPSYNDTRTGSTTITPSWGFKTWNETSTGDGILRTDADVQNYWNYLTANAAASGVAGAVPNFLGQTNISGVKKGMLAYQDIAGAFNATNGTQSGADGRIDKNLDYAAIGKSIRSYGFTTNLGMKYQSVFLRTQIGTSWGGSRSIDVVDQYTSTNDAFWSRESFWTDMYGFDNLNGKYPNLAHRDNLSPPSDFWQINTFRCNVRNLTVGFDFPQEFLSQLKISKASLGVTGNNLWDLYNPFPDKYRNMYDNSLSGYPTLRSWTVNLNISF</sequence>
<keyword evidence="1 3" id="KW-0732">Signal</keyword>
<evidence type="ECO:0000256" key="3">
    <source>
        <dbReference type="SAM" id="SignalP"/>
    </source>
</evidence>
<dbReference type="Pfam" id="PF13715">
    <property type="entry name" value="CarbopepD_reg_2"/>
    <property type="match status" value="1"/>
</dbReference>
<evidence type="ECO:0000313" key="5">
    <source>
        <dbReference type="EMBL" id="TDD97807.1"/>
    </source>
</evidence>
<keyword evidence="2" id="KW-0813">Transport</keyword>
<accession>A0A4V6PFA8</accession>
<keyword evidence="2" id="KW-0998">Cell outer membrane</keyword>
<dbReference type="OrthoDB" id="9768177at2"/>
<dbReference type="InterPro" id="IPR037066">
    <property type="entry name" value="Plug_dom_sf"/>
</dbReference>
<reference evidence="5 6" key="1">
    <citation type="submission" date="2019-03" db="EMBL/GenBank/DDBJ databases">
        <title>Flavobacterium AR-3-4 sp. nov. isolated from arctic soil.</title>
        <authorList>
            <person name="Chaudhary D.K."/>
        </authorList>
    </citation>
    <scope>NUCLEOTIDE SEQUENCE [LARGE SCALE GENOMIC DNA]</scope>
    <source>
        <strain evidence="5 6">AR-3-4</strain>
    </source>
</reference>
<name>A0A4V6PFA8_9FLAO</name>
<evidence type="ECO:0000256" key="1">
    <source>
        <dbReference type="ARBA" id="ARBA00022729"/>
    </source>
</evidence>
<dbReference type="InterPro" id="IPR039426">
    <property type="entry name" value="TonB-dep_rcpt-like"/>
</dbReference>
<dbReference type="PANTHER" id="PTHR30069:SF29">
    <property type="entry name" value="HEMOGLOBIN AND HEMOGLOBIN-HAPTOGLOBIN-BINDING PROTEIN 1-RELATED"/>
    <property type="match status" value="1"/>
</dbReference>
<proteinExistence type="inferred from homology"/>
<feature type="domain" description="TonB-dependent receptor plug" evidence="4">
    <location>
        <begin position="121"/>
        <end position="239"/>
    </location>
</feature>
<dbReference type="InterPro" id="IPR012910">
    <property type="entry name" value="Plug_dom"/>
</dbReference>
<feature type="chain" id="PRO_5020406795" evidence="3">
    <location>
        <begin position="24"/>
        <end position="1121"/>
    </location>
</feature>
<dbReference type="EMBL" id="SMFK01000003">
    <property type="protein sequence ID" value="TDD97807.1"/>
    <property type="molecule type" value="Genomic_DNA"/>
</dbReference>
<dbReference type="AlphaFoldDB" id="A0A4V6PFA8"/>
<dbReference type="GO" id="GO:0009279">
    <property type="term" value="C:cell outer membrane"/>
    <property type="evidence" value="ECO:0007669"/>
    <property type="project" value="UniProtKB-SubCell"/>
</dbReference>
<evidence type="ECO:0000259" key="4">
    <source>
        <dbReference type="Pfam" id="PF07715"/>
    </source>
</evidence>
<dbReference type="SUPFAM" id="SSF49464">
    <property type="entry name" value="Carboxypeptidase regulatory domain-like"/>
    <property type="match status" value="1"/>
</dbReference>
<dbReference type="Proteomes" id="UP000295479">
    <property type="component" value="Unassembled WGS sequence"/>
</dbReference>
<evidence type="ECO:0000313" key="6">
    <source>
        <dbReference type="Proteomes" id="UP000295479"/>
    </source>
</evidence>
<evidence type="ECO:0000256" key="2">
    <source>
        <dbReference type="PROSITE-ProRule" id="PRU01360"/>
    </source>
</evidence>
<gene>
    <name evidence="5" type="ORF">E0F76_06810</name>
</gene>
<keyword evidence="6" id="KW-1185">Reference proteome</keyword>